<dbReference type="Proteomes" id="UP001165082">
    <property type="component" value="Unassembled WGS sequence"/>
</dbReference>
<protein>
    <recommendedName>
        <fullName evidence="3">WW domain-containing protein</fullName>
    </recommendedName>
</protein>
<evidence type="ECO:0000313" key="5">
    <source>
        <dbReference type="Proteomes" id="UP001165082"/>
    </source>
</evidence>
<feature type="coiled-coil region" evidence="1">
    <location>
        <begin position="203"/>
        <end position="245"/>
    </location>
</feature>
<organism evidence="4 5">
    <name type="scientific">Triparma retinervis</name>
    <dbReference type="NCBI Taxonomy" id="2557542"/>
    <lineage>
        <taxon>Eukaryota</taxon>
        <taxon>Sar</taxon>
        <taxon>Stramenopiles</taxon>
        <taxon>Ochrophyta</taxon>
        <taxon>Bolidophyceae</taxon>
        <taxon>Parmales</taxon>
        <taxon>Triparmaceae</taxon>
        <taxon>Triparma</taxon>
    </lineage>
</organism>
<comment type="caution">
    <text evidence="4">The sequence shown here is derived from an EMBL/GenBank/DDBJ whole genome shotgun (WGS) entry which is preliminary data.</text>
</comment>
<feature type="region of interest" description="Disordered" evidence="2">
    <location>
        <begin position="272"/>
        <end position="323"/>
    </location>
</feature>
<name>A0A9W7E1P0_9STRA</name>
<feature type="coiled-coil region" evidence="1">
    <location>
        <begin position="332"/>
        <end position="395"/>
    </location>
</feature>
<dbReference type="SMART" id="SM00456">
    <property type="entry name" value="WW"/>
    <property type="match status" value="1"/>
</dbReference>
<dbReference type="InterPro" id="IPR001202">
    <property type="entry name" value="WW_dom"/>
</dbReference>
<evidence type="ECO:0000256" key="1">
    <source>
        <dbReference type="SAM" id="Coils"/>
    </source>
</evidence>
<dbReference type="PROSITE" id="PS01159">
    <property type="entry name" value="WW_DOMAIN_1"/>
    <property type="match status" value="1"/>
</dbReference>
<keyword evidence="5" id="KW-1185">Reference proteome</keyword>
<dbReference type="AlphaFoldDB" id="A0A9W7E1P0"/>
<feature type="region of interest" description="Disordered" evidence="2">
    <location>
        <begin position="501"/>
        <end position="522"/>
    </location>
</feature>
<dbReference type="OrthoDB" id="206820at2759"/>
<feature type="domain" description="WW" evidence="3">
    <location>
        <begin position="933"/>
        <end position="961"/>
    </location>
</feature>
<dbReference type="SUPFAM" id="SSF51045">
    <property type="entry name" value="WW domain"/>
    <property type="match status" value="1"/>
</dbReference>
<accession>A0A9W7E1P0</accession>
<feature type="compositionally biased region" description="Low complexity" evidence="2">
    <location>
        <begin position="505"/>
        <end position="522"/>
    </location>
</feature>
<feature type="compositionally biased region" description="Low complexity" evidence="2">
    <location>
        <begin position="86"/>
        <end position="96"/>
    </location>
</feature>
<feature type="region of interest" description="Disordered" evidence="2">
    <location>
        <begin position="46"/>
        <end position="111"/>
    </location>
</feature>
<gene>
    <name evidence="4" type="ORF">TrRE_jg6881</name>
</gene>
<feature type="compositionally biased region" description="Basic residues" evidence="2">
    <location>
        <begin position="879"/>
        <end position="891"/>
    </location>
</feature>
<feature type="coiled-coil region" evidence="1">
    <location>
        <begin position="647"/>
        <end position="681"/>
    </location>
</feature>
<reference evidence="4" key="1">
    <citation type="submission" date="2022-07" db="EMBL/GenBank/DDBJ databases">
        <title>Genome analysis of Parmales, a sister group of diatoms, reveals the evolutionary specialization of diatoms from phago-mixotrophs to photoautotrophs.</title>
        <authorList>
            <person name="Ban H."/>
            <person name="Sato S."/>
            <person name="Yoshikawa S."/>
            <person name="Kazumasa Y."/>
            <person name="Nakamura Y."/>
            <person name="Ichinomiya M."/>
            <person name="Saitoh K."/>
            <person name="Sato N."/>
            <person name="Blanc-Mathieu R."/>
            <person name="Endo H."/>
            <person name="Kuwata A."/>
            <person name="Ogata H."/>
        </authorList>
    </citation>
    <scope>NUCLEOTIDE SEQUENCE</scope>
</reference>
<sequence length="989" mass="112294">MSSKQNVWTNDQRERRGSTAVVDGRLARRGSSLNVNEAKVAAVNSGSVKLTPKTRRIGGALIPNSSYRSDGPSPRQGGNWDERQFSHSSPGSSAASVQKMQPQRVEARQEEAANYDAVNYAPQQLASSMPMNSNFAPAPPPAPTPVPTPAPVPTLEQQRYQMSMSSQPPFPSPIPTHAPAPALAPTNPSGSARRATIIQQNYFQQLNQMNQEQEQHNALLKLQYMEQQQQQQQEEIRVRQEEEERRQMAIFRQQQVQQSQLQFVPQSAYPTFSFSSTSTPSTNPPPLFSSNLPPAPFSGAGGLGQISPGSHPTSPPPPPNFDFEFQQQTEYLRQQKEKLHRHQEALRLHEEELRMQEEKQRRQEEQLRIQQDTYRQQQEQQRKDKQVKQQQILQEQREQEQHRIALEMHQQKILEEHRKVQQRQLQFQQEQLMFQREQKALQDEQRRQEEQYRIAMVQFQHQQKEMEAQAPLSLSSPVVEPRSPPNTNVNVNVNTTPHRQLTINTTSPRTPFTSTPFSPASAAHPLPTPLKEAQMRWSSAVSQWKVLSQSQKKQRRELGEVANVMEEVTKVAEDAIGKEGEGVKAALKYESALDEEDAKEVAEVLEEVGVGKGAERAGEAAPKLDEVGKVVTRPRNPQSPENAVAEVARLQKLIASQYRDRKRLEEQLQTVQHKLEEYDLVDRRRRGSEMALASLSEKQKLMELSEASIKAQLLEAKAASNLEGEGGGRMMINQESEDREVETIHKTAEKDNGEEMERGASERARSPPRPRSTSPHYLNDTETSDIRQKVTKLVVNDNDTRRDSWFNGGVIQGGIAMHHSPSQNDSHFLLQAEERAQDYDSIGMRTRSYTGDAGRTMHHHVPGVRMGGHSTVVKDMQRGRKKQLKGKKKVVRGYSNPPPRKRNVNQRRSPTRSVSPKPKPVVKRGEGGKKEEWFVAIDPASGLNYWYNPWNGSTTWHKPRNFDESRTVFSPAQGAARMNKREQHFALRM</sequence>
<proteinExistence type="predicted"/>
<feature type="compositionally biased region" description="Basic and acidic residues" evidence="2">
    <location>
        <begin position="747"/>
        <end position="765"/>
    </location>
</feature>
<keyword evidence="1" id="KW-0175">Coiled coil</keyword>
<dbReference type="InterPro" id="IPR036020">
    <property type="entry name" value="WW_dom_sf"/>
</dbReference>
<dbReference type="PROSITE" id="PS50020">
    <property type="entry name" value="WW_DOMAIN_2"/>
    <property type="match status" value="1"/>
</dbReference>
<dbReference type="EMBL" id="BRXZ01002478">
    <property type="protein sequence ID" value="GMH62972.1"/>
    <property type="molecule type" value="Genomic_DNA"/>
</dbReference>
<evidence type="ECO:0000256" key="2">
    <source>
        <dbReference type="SAM" id="MobiDB-lite"/>
    </source>
</evidence>
<feature type="compositionally biased region" description="Low complexity" evidence="2">
    <location>
        <begin position="272"/>
        <end position="281"/>
    </location>
</feature>
<feature type="region of interest" description="Disordered" evidence="2">
    <location>
        <begin position="747"/>
        <end position="785"/>
    </location>
</feature>
<evidence type="ECO:0000259" key="3">
    <source>
        <dbReference type="PROSITE" id="PS50020"/>
    </source>
</evidence>
<evidence type="ECO:0000313" key="4">
    <source>
        <dbReference type="EMBL" id="GMH62972.1"/>
    </source>
</evidence>
<feature type="region of interest" description="Disordered" evidence="2">
    <location>
        <begin position="875"/>
        <end position="927"/>
    </location>
</feature>